<accession>A0A8S5S8I0</accession>
<evidence type="ECO:0000256" key="1">
    <source>
        <dbReference type="SAM" id="MobiDB-lite"/>
    </source>
</evidence>
<organism evidence="2">
    <name type="scientific">Siphoviridae sp. ctb3910</name>
    <dbReference type="NCBI Taxonomy" id="2827897"/>
    <lineage>
        <taxon>Viruses</taxon>
        <taxon>Duplodnaviria</taxon>
        <taxon>Heunggongvirae</taxon>
        <taxon>Uroviricota</taxon>
        <taxon>Caudoviricetes</taxon>
    </lineage>
</organism>
<dbReference type="InterPro" id="IPR007499">
    <property type="entry name" value="ERF_bacteria_virus"/>
</dbReference>
<dbReference type="EMBL" id="BK032552">
    <property type="protein sequence ID" value="DAF47224.1"/>
    <property type="molecule type" value="Genomic_DNA"/>
</dbReference>
<dbReference type="Pfam" id="PF04404">
    <property type="entry name" value="ERF"/>
    <property type="match status" value="1"/>
</dbReference>
<sequence>MTIYEKLTKVQDELKAPKNQYNSFGKYRYRSCEDILEALKPILAKYGLFLMISDTLEQVGDRYYIRATCTVSDGETHITNCAFAREEESKKGMDGAQVTGTSSSYARKYALNGLFLIDDTKDPDTDEYQKQTRGNANKQTSKPSTGSGKADKLVTDSQLSRLYAIGGSKGYSKADIDKSIHKKGKNSAKELTMAEYDDLITGIENAPVKGAK</sequence>
<proteinExistence type="predicted"/>
<evidence type="ECO:0000313" key="2">
    <source>
        <dbReference type="EMBL" id="DAF47224.1"/>
    </source>
</evidence>
<protein>
    <submittedName>
        <fullName evidence="2">ERF superfamily protein</fullName>
    </submittedName>
</protein>
<feature type="compositionally biased region" description="Polar residues" evidence="1">
    <location>
        <begin position="131"/>
        <end position="147"/>
    </location>
</feature>
<reference evidence="2" key="1">
    <citation type="journal article" date="2021" name="Proc. Natl. Acad. Sci. U.S.A.">
        <title>A Catalog of Tens of Thousands of Viruses from Human Metagenomes Reveals Hidden Associations with Chronic Diseases.</title>
        <authorList>
            <person name="Tisza M.J."/>
            <person name="Buck C.B."/>
        </authorList>
    </citation>
    <scope>NUCLEOTIDE SEQUENCE</scope>
    <source>
        <strain evidence="2">Ctb3910</strain>
    </source>
</reference>
<feature type="region of interest" description="Disordered" evidence="1">
    <location>
        <begin position="122"/>
        <end position="153"/>
    </location>
</feature>
<name>A0A8S5S8I0_9CAUD</name>